<evidence type="ECO:0000313" key="1">
    <source>
        <dbReference type="EMBL" id="SUH14071.1"/>
    </source>
</evidence>
<protein>
    <submittedName>
        <fullName evidence="1">Diguanylate cyclase</fullName>
        <ecNumber evidence="1">2.7.7.65</ecNumber>
    </submittedName>
</protein>
<evidence type="ECO:0000313" key="2">
    <source>
        <dbReference type="Proteomes" id="UP000255509"/>
    </source>
</evidence>
<dbReference type="InterPro" id="IPR043128">
    <property type="entry name" value="Rev_trsase/Diguanyl_cyclase"/>
</dbReference>
<dbReference type="Gene3D" id="3.30.70.270">
    <property type="match status" value="1"/>
</dbReference>
<dbReference type="InterPro" id="IPR029787">
    <property type="entry name" value="Nucleotide_cyclase"/>
</dbReference>
<dbReference type="EMBL" id="UGXS01000004">
    <property type="protein sequence ID" value="SUH14071.1"/>
    <property type="molecule type" value="Genomic_DNA"/>
</dbReference>
<dbReference type="Proteomes" id="UP000255509">
    <property type="component" value="Unassembled WGS sequence"/>
</dbReference>
<dbReference type="GO" id="GO:0052621">
    <property type="term" value="F:diguanylate cyclase activity"/>
    <property type="evidence" value="ECO:0007669"/>
    <property type="project" value="UniProtKB-EC"/>
</dbReference>
<dbReference type="SUPFAM" id="SSF55073">
    <property type="entry name" value="Nucleotide cyclase"/>
    <property type="match status" value="1"/>
</dbReference>
<proteinExistence type="predicted"/>
<keyword evidence="1" id="KW-0548">Nucleotidyltransferase</keyword>
<dbReference type="AlphaFoldDB" id="A0A379W4N0"/>
<sequence length="57" mass="6802">MKYNVFAQRYPRRLIDLFELHNGQRITMTLSIGFALTWEHATAEKLQELADRNMYQA</sequence>
<reference evidence="1 2" key="1">
    <citation type="submission" date="2018-06" db="EMBL/GenBank/DDBJ databases">
        <authorList>
            <consortium name="Pathogen Informatics"/>
            <person name="Doyle S."/>
        </authorList>
    </citation>
    <scope>NUCLEOTIDE SEQUENCE [LARGE SCALE GENOMIC DNA]</scope>
    <source>
        <strain evidence="1 2">NCTC8258</strain>
    </source>
</reference>
<accession>A0A379W4N0</accession>
<gene>
    <name evidence="1" type="primary">yfiN_1</name>
    <name evidence="1" type="ORF">NCTC8258_01741</name>
</gene>
<name>A0A379W4N0_SALET</name>
<dbReference type="EC" id="2.7.7.65" evidence="1"/>
<keyword evidence="1" id="KW-0808">Transferase</keyword>
<organism evidence="1 2">
    <name type="scientific">Salmonella enterica I</name>
    <dbReference type="NCBI Taxonomy" id="59201"/>
    <lineage>
        <taxon>Bacteria</taxon>
        <taxon>Pseudomonadati</taxon>
        <taxon>Pseudomonadota</taxon>
        <taxon>Gammaproteobacteria</taxon>
        <taxon>Enterobacterales</taxon>
        <taxon>Enterobacteriaceae</taxon>
        <taxon>Salmonella</taxon>
    </lineage>
</organism>